<gene>
    <name evidence="5" type="ORF">EJB05_02521</name>
</gene>
<evidence type="ECO:0000259" key="4">
    <source>
        <dbReference type="Pfam" id="PF00891"/>
    </source>
</evidence>
<evidence type="ECO:0000256" key="2">
    <source>
        <dbReference type="ARBA" id="ARBA00022679"/>
    </source>
</evidence>
<keyword evidence="6" id="KW-1185">Reference proteome</keyword>
<dbReference type="InterPro" id="IPR016461">
    <property type="entry name" value="COMT-like"/>
</dbReference>
<protein>
    <recommendedName>
        <fullName evidence="4">O-methyltransferase C-terminal domain-containing protein</fullName>
    </recommendedName>
</protein>
<dbReference type="AlphaFoldDB" id="A0A5J9WVC7"/>
<reference evidence="5 6" key="1">
    <citation type="journal article" date="2019" name="Sci. Rep.">
        <title>A high-quality genome of Eragrostis curvula grass provides insights into Poaceae evolution and supports new strategies to enhance forage quality.</title>
        <authorList>
            <person name="Carballo J."/>
            <person name="Santos B.A.C.M."/>
            <person name="Zappacosta D."/>
            <person name="Garbus I."/>
            <person name="Selva J.P."/>
            <person name="Gallo C.A."/>
            <person name="Diaz A."/>
            <person name="Albertini E."/>
            <person name="Caccamo M."/>
            <person name="Echenique V."/>
        </authorList>
    </citation>
    <scope>NUCLEOTIDE SEQUENCE [LARGE SCALE GENOMIC DNA]</scope>
    <source>
        <strain evidence="6">cv. Victoria</strain>
        <tissue evidence="5">Leaf</tissue>
    </source>
</reference>
<dbReference type="SUPFAM" id="SSF53335">
    <property type="entry name" value="S-adenosyl-L-methionine-dependent methyltransferases"/>
    <property type="match status" value="1"/>
</dbReference>
<evidence type="ECO:0000256" key="1">
    <source>
        <dbReference type="ARBA" id="ARBA00022603"/>
    </source>
</evidence>
<dbReference type="PANTHER" id="PTHR11746">
    <property type="entry name" value="O-METHYLTRANSFERASE"/>
    <property type="match status" value="1"/>
</dbReference>
<dbReference type="InterPro" id="IPR029063">
    <property type="entry name" value="SAM-dependent_MTases_sf"/>
</dbReference>
<organism evidence="5 6">
    <name type="scientific">Eragrostis curvula</name>
    <name type="common">weeping love grass</name>
    <dbReference type="NCBI Taxonomy" id="38414"/>
    <lineage>
        <taxon>Eukaryota</taxon>
        <taxon>Viridiplantae</taxon>
        <taxon>Streptophyta</taxon>
        <taxon>Embryophyta</taxon>
        <taxon>Tracheophyta</taxon>
        <taxon>Spermatophyta</taxon>
        <taxon>Magnoliopsida</taxon>
        <taxon>Liliopsida</taxon>
        <taxon>Poales</taxon>
        <taxon>Poaceae</taxon>
        <taxon>PACMAD clade</taxon>
        <taxon>Chloridoideae</taxon>
        <taxon>Eragrostideae</taxon>
        <taxon>Eragrostidinae</taxon>
        <taxon>Eragrostis</taxon>
    </lineage>
</organism>
<dbReference type="InterPro" id="IPR001077">
    <property type="entry name" value="COMT_C"/>
</dbReference>
<dbReference type="OrthoDB" id="2410195at2759"/>
<accession>A0A5J9WVC7</accession>
<dbReference type="Gramene" id="TVU51114">
    <property type="protein sequence ID" value="TVU51114"/>
    <property type="gene ID" value="EJB05_02521"/>
</dbReference>
<feature type="non-terminal residue" evidence="5">
    <location>
        <position position="1"/>
    </location>
</feature>
<evidence type="ECO:0000313" key="5">
    <source>
        <dbReference type="EMBL" id="TVU51114.1"/>
    </source>
</evidence>
<evidence type="ECO:0000313" key="6">
    <source>
        <dbReference type="Proteomes" id="UP000324897"/>
    </source>
</evidence>
<name>A0A5J9WVC7_9POAL</name>
<dbReference type="Pfam" id="PF00891">
    <property type="entry name" value="Methyltransf_2"/>
    <property type="match status" value="1"/>
</dbReference>
<feature type="domain" description="O-methyltransferase C-terminal" evidence="4">
    <location>
        <begin position="82"/>
        <end position="144"/>
    </location>
</feature>
<proteinExistence type="predicted"/>
<sequence>MVLFYPLDIRPHLLVQGLLTSRVTSLGPFVFLLLARLPIFLVFGSPNHLYSRLWAATTDDDGKVEFVAGNMMGFIPPADAVLLKRCREAISTRKPKGKVIIIDTVIGSTAAKQTLEAQLLMDLMMMVLVTGKGREEEQWSRMFHGCRVYSVQDQSHLEASFTN</sequence>
<evidence type="ECO:0000256" key="3">
    <source>
        <dbReference type="ARBA" id="ARBA00022691"/>
    </source>
</evidence>
<dbReference type="GO" id="GO:0008171">
    <property type="term" value="F:O-methyltransferase activity"/>
    <property type="evidence" value="ECO:0007669"/>
    <property type="project" value="InterPro"/>
</dbReference>
<keyword evidence="3" id="KW-0949">S-adenosyl-L-methionine</keyword>
<keyword evidence="1" id="KW-0489">Methyltransferase</keyword>
<dbReference type="GO" id="GO:0032259">
    <property type="term" value="P:methylation"/>
    <property type="evidence" value="ECO:0007669"/>
    <property type="project" value="UniProtKB-KW"/>
</dbReference>
<dbReference type="Gene3D" id="3.40.50.150">
    <property type="entry name" value="Vaccinia Virus protein VP39"/>
    <property type="match status" value="1"/>
</dbReference>
<keyword evidence="2" id="KW-0808">Transferase</keyword>
<dbReference type="EMBL" id="RWGY01000002">
    <property type="protein sequence ID" value="TVU51114.1"/>
    <property type="molecule type" value="Genomic_DNA"/>
</dbReference>
<comment type="caution">
    <text evidence="5">The sequence shown here is derived from an EMBL/GenBank/DDBJ whole genome shotgun (WGS) entry which is preliminary data.</text>
</comment>
<dbReference type="Proteomes" id="UP000324897">
    <property type="component" value="Chromosome 6"/>
</dbReference>